<dbReference type="PANTHER" id="PTHR31088">
    <property type="entry name" value="MEMBRANE-ASSOCIATED PROTEIN VIPP1, CHLOROPLASTIC"/>
    <property type="match status" value="1"/>
</dbReference>
<feature type="coiled-coil region" evidence="2">
    <location>
        <begin position="33"/>
        <end position="142"/>
    </location>
</feature>
<dbReference type="RefSeq" id="WP_139603839.1">
    <property type="nucleotide sequence ID" value="NZ_VDCQ01000027.1"/>
</dbReference>
<accession>A0A5C4T8C7</accession>
<comment type="caution">
    <text evidence="3">The sequence shown here is derived from an EMBL/GenBank/DDBJ whole genome shotgun (WGS) entry which is preliminary data.</text>
</comment>
<dbReference type="PANTHER" id="PTHR31088:SF6">
    <property type="entry name" value="PHAGE SHOCK PROTEIN A"/>
    <property type="match status" value="1"/>
</dbReference>
<protein>
    <submittedName>
        <fullName evidence="3">PspA/IM30 family protein</fullName>
    </submittedName>
</protein>
<gene>
    <name evidence="3" type="ORF">FE784_19180</name>
</gene>
<organism evidence="3 4">
    <name type="scientific">Paenibacillus hemerocallicola</name>
    <dbReference type="NCBI Taxonomy" id="1172614"/>
    <lineage>
        <taxon>Bacteria</taxon>
        <taxon>Bacillati</taxon>
        <taxon>Bacillota</taxon>
        <taxon>Bacilli</taxon>
        <taxon>Bacillales</taxon>
        <taxon>Paenibacillaceae</taxon>
        <taxon>Paenibacillus</taxon>
    </lineage>
</organism>
<reference evidence="3 4" key="1">
    <citation type="submission" date="2019-05" db="EMBL/GenBank/DDBJ databases">
        <title>We sequenced the genome of Paenibacillus hemerocallicola KCTC 33185 for further insight into its adaptation and study the phylogeny of Paenibacillus.</title>
        <authorList>
            <person name="Narsing Rao M.P."/>
        </authorList>
    </citation>
    <scope>NUCLEOTIDE SEQUENCE [LARGE SCALE GENOMIC DNA]</scope>
    <source>
        <strain evidence="3 4">KCTC 33185</strain>
    </source>
</reference>
<dbReference type="Pfam" id="PF04012">
    <property type="entry name" value="PspA_IM30"/>
    <property type="match status" value="1"/>
</dbReference>
<proteinExistence type="inferred from homology"/>
<sequence>MGVFKRIKDMTKASVHELLDKVEDPVVMLNQYIRDMEEEIATAEVTVARQIANERKLQERLNEAFRLSADREARAAEALKNGQEATARQALEEKLYYDQKIVEYTDMHAQSKGQASDLTNQLHAMKDEYYKLRNKRNELSSRAELAKAKKQMAQVTTTNSIESGNASRGFHRMEEKIIQLEVEAEIARTPYVPANALHSVPSIDAAKQQKVDEQLQRLKEKLSVTPAAAE</sequence>
<comment type="similarity">
    <text evidence="1">Belongs to the PspA/Vipp/IM30 family.</text>
</comment>
<evidence type="ECO:0000313" key="4">
    <source>
        <dbReference type="Proteomes" id="UP000307943"/>
    </source>
</evidence>
<dbReference type="Proteomes" id="UP000307943">
    <property type="component" value="Unassembled WGS sequence"/>
</dbReference>
<evidence type="ECO:0000256" key="1">
    <source>
        <dbReference type="ARBA" id="ARBA00043985"/>
    </source>
</evidence>
<name>A0A5C4T8C7_9BACL</name>
<evidence type="ECO:0000256" key="2">
    <source>
        <dbReference type="SAM" id="Coils"/>
    </source>
</evidence>
<keyword evidence="4" id="KW-1185">Reference proteome</keyword>
<dbReference type="EMBL" id="VDCQ01000027">
    <property type="protein sequence ID" value="TNJ64579.1"/>
    <property type="molecule type" value="Genomic_DNA"/>
</dbReference>
<dbReference type="OrthoDB" id="9779630at2"/>
<evidence type="ECO:0000313" key="3">
    <source>
        <dbReference type="EMBL" id="TNJ64579.1"/>
    </source>
</evidence>
<dbReference type="InterPro" id="IPR007157">
    <property type="entry name" value="PspA_VIPP1"/>
</dbReference>
<keyword evidence="2" id="KW-0175">Coiled coil</keyword>
<dbReference type="AlphaFoldDB" id="A0A5C4T8C7"/>